<organism evidence="10 11">
    <name type="scientific">Pseudoprevotella muciniphila</name>
    <dbReference type="NCBI Taxonomy" id="2133944"/>
    <lineage>
        <taxon>Bacteria</taxon>
        <taxon>Pseudomonadati</taxon>
        <taxon>Bacteroidota</taxon>
        <taxon>Bacteroidia</taxon>
        <taxon>Bacteroidales</taxon>
        <taxon>Prevotellaceae</taxon>
        <taxon>Pseudoprevotella</taxon>
    </lineage>
</organism>
<keyword evidence="8" id="KW-0175">Coiled coil</keyword>
<keyword evidence="9" id="KW-0732">Signal</keyword>
<keyword evidence="5" id="KW-0812">Transmembrane</keyword>
<accession>A0A5P8E5R1</accession>
<dbReference type="GO" id="GO:0009279">
    <property type="term" value="C:cell outer membrane"/>
    <property type="evidence" value="ECO:0007669"/>
    <property type="project" value="UniProtKB-SubCell"/>
</dbReference>
<evidence type="ECO:0000256" key="9">
    <source>
        <dbReference type="SAM" id="SignalP"/>
    </source>
</evidence>
<dbReference type="KEGG" id="alq:C7Y71_004125"/>
<proteinExistence type="inferred from homology"/>
<dbReference type="Gene3D" id="1.20.1600.10">
    <property type="entry name" value="Outer membrane efflux proteins (OEP)"/>
    <property type="match status" value="1"/>
</dbReference>
<evidence type="ECO:0000256" key="4">
    <source>
        <dbReference type="ARBA" id="ARBA00022452"/>
    </source>
</evidence>
<reference evidence="10 11" key="1">
    <citation type="submission" date="2018-11" db="EMBL/GenBank/DDBJ databases">
        <authorList>
            <person name="Na S.W."/>
            <person name="Baik M."/>
        </authorList>
    </citation>
    <scope>NUCLEOTIDE SEQUENCE [LARGE SCALE GENOMIC DNA]</scope>
    <source>
        <strain evidence="10 11">E39</strain>
    </source>
</reference>
<dbReference type="InterPro" id="IPR003423">
    <property type="entry name" value="OMP_efflux"/>
</dbReference>
<name>A0A5P8E5R1_9BACT</name>
<sequence>MNKKLLLLMVFLAGVAVQAQTVYSLSECREMALRNNKTLAISREEVNKATYEREAAETNKLPKVSGSVSYVRLGREISLLSNDQKNALSNLGTNVYNAMSANMGNFSQAVQPIIEKYPEFTNLLTQFSGQGLAGADALNAAGQRVVDAFDSDNRNMGGAMLILKQPLYMGGKIMAYERITKYLEQLSGEKLRLEEQEILLDVDKAYWQVVSLVSKKQLADDYLGMLQHLEHDVDLMLKNGVATKANLLTVNVKVNEAEMMQTKVEDGLSLSRMLLCQLIGLPLNAPIVLEDENLDNIPIENAETQVNIETAFANRPEIQQLELATNIYKEKVNIQRSDYLPHVALIGGAGLTTPSLYNGFESKLRGNWALGITCTMPIWNWGEGRSKIKAAKAEAKIQEYRLDEAKEKIELQVNQSTFRLNEANKRLKLSKKNMEKAAENLRIANLGHREGVIATSDVLAAHTAWMQAKSDIIDAQIEVRLAHAVLDKSLGLTNMDY</sequence>
<evidence type="ECO:0000256" key="3">
    <source>
        <dbReference type="ARBA" id="ARBA00022448"/>
    </source>
</evidence>
<comment type="subcellular location">
    <subcellularLocation>
        <location evidence="1">Cell outer membrane</location>
    </subcellularLocation>
</comment>
<evidence type="ECO:0000256" key="8">
    <source>
        <dbReference type="SAM" id="Coils"/>
    </source>
</evidence>
<dbReference type="GO" id="GO:1990281">
    <property type="term" value="C:efflux pump complex"/>
    <property type="evidence" value="ECO:0007669"/>
    <property type="project" value="TreeGrafter"/>
</dbReference>
<evidence type="ECO:0000256" key="5">
    <source>
        <dbReference type="ARBA" id="ARBA00022692"/>
    </source>
</evidence>
<feature type="coiled-coil region" evidence="8">
    <location>
        <begin position="388"/>
        <end position="444"/>
    </location>
</feature>
<evidence type="ECO:0000256" key="1">
    <source>
        <dbReference type="ARBA" id="ARBA00004442"/>
    </source>
</evidence>
<keyword evidence="4" id="KW-1134">Transmembrane beta strand</keyword>
<dbReference type="RefSeq" id="WP_111898448.1">
    <property type="nucleotide sequence ID" value="NZ_CP033459.1"/>
</dbReference>
<evidence type="ECO:0000256" key="6">
    <source>
        <dbReference type="ARBA" id="ARBA00023136"/>
    </source>
</evidence>
<protein>
    <submittedName>
        <fullName evidence="10">TolC family protein</fullName>
    </submittedName>
</protein>
<evidence type="ECO:0000313" key="10">
    <source>
        <dbReference type="EMBL" id="QFQ12268.1"/>
    </source>
</evidence>
<keyword evidence="6" id="KW-0472">Membrane</keyword>
<dbReference type="AlphaFoldDB" id="A0A5P8E5R1"/>
<dbReference type="Proteomes" id="UP000249375">
    <property type="component" value="Chromosome"/>
</dbReference>
<dbReference type="EMBL" id="CP033459">
    <property type="protein sequence ID" value="QFQ12268.1"/>
    <property type="molecule type" value="Genomic_DNA"/>
</dbReference>
<dbReference type="GO" id="GO:0015562">
    <property type="term" value="F:efflux transmembrane transporter activity"/>
    <property type="evidence" value="ECO:0007669"/>
    <property type="project" value="InterPro"/>
</dbReference>
<evidence type="ECO:0000313" key="11">
    <source>
        <dbReference type="Proteomes" id="UP000249375"/>
    </source>
</evidence>
<dbReference type="SUPFAM" id="SSF56954">
    <property type="entry name" value="Outer membrane efflux proteins (OEP)"/>
    <property type="match status" value="1"/>
</dbReference>
<feature type="signal peptide" evidence="9">
    <location>
        <begin position="1"/>
        <end position="19"/>
    </location>
</feature>
<dbReference type="InterPro" id="IPR051906">
    <property type="entry name" value="TolC-like"/>
</dbReference>
<evidence type="ECO:0000256" key="7">
    <source>
        <dbReference type="ARBA" id="ARBA00023237"/>
    </source>
</evidence>
<evidence type="ECO:0000256" key="2">
    <source>
        <dbReference type="ARBA" id="ARBA00007613"/>
    </source>
</evidence>
<dbReference type="PANTHER" id="PTHR30026">
    <property type="entry name" value="OUTER MEMBRANE PROTEIN TOLC"/>
    <property type="match status" value="1"/>
</dbReference>
<comment type="similarity">
    <text evidence="2">Belongs to the outer membrane factor (OMF) (TC 1.B.17) family.</text>
</comment>
<feature type="chain" id="PRO_5024385735" evidence="9">
    <location>
        <begin position="20"/>
        <end position="497"/>
    </location>
</feature>
<dbReference type="PANTHER" id="PTHR30026:SF20">
    <property type="entry name" value="OUTER MEMBRANE PROTEIN TOLC"/>
    <property type="match status" value="1"/>
</dbReference>
<dbReference type="GO" id="GO:0015288">
    <property type="term" value="F:porin activity"/>
    <property type="evidence" value="ECO:0007669"/>
    <property type="project" value="TreeGrafter"/>
</dbReference>
<keyword evidence="11" id="KW-1185">Reference proteome</keyword>
<keyword evidence="7" id="KW-0998">Cell outer membrane</keyword>
<keyword evidence="3" id="KW-0813">Transport</keyword>
<dbReference type="Pfam" id="PF02321">
    <property type="entry name" value="OEP"/>
    <property type="match status" value="1"/>
</dbReference>
<dbReference type="OrthoDB" id="9807719at2"/>
<gene>
    <name evidence="10" type="ORF">C7Y71_004125</name>
</gene>